<dbReference type="PANTHER" id="PTHR30087:SF1">
    <property type="entry name" value="HYPOTHETICAL CYTOSOLIC PROTEIN"/>
    <property type="match status" value="1"/>
</dbReference>
<gene>
    <name evidence="1" type="ORF">DPCES_4093</name>
</gene>
<dbReference type="AlphaFoldDB" id="A0A098B565"/>
<organism evidence="1">
    <name type="scientific">Desulfitobacterium hafniense</name>
    <name type="common">Desulfitobacterium frappieri</name>
    <dbReference type="NCBI Taxonomy" id="49338"/>
    <lineage>
        <taxon>Bacteria</taxon>
        <taxon>Bacillati</taxon>
        <taxon>Bacillota</taxon>
        <taxon>Clostridia</taxon>
        <taxon>Eubacteriales</taxon>
        <taxon>Desulfitobacteriaceae</taxon>
        <taxon>Desulfitobacterium</taxon>
    </lineage>
</organism>
<reference evidence="1" key="1">
    <citation type="submission" date="2014-07" db="EMBL/GenBank/DDBJ databases">
        <authorList>
            <person name="Hornung V.Bastian."/>
        </authorList>
    </citation>
    <scope>NUCLEOTIDE SEQUENCE</scope>
    <source>
        <strain evidence="1">PCE-S</strain>
    </source>
</reference>
<proteinExistence type="predicted"/>
<sequence>MKILVSSCLLGYNCKYNGGNNLNPKVVNYLKDKEIMEICPEIMAGMGTPRACAEMVAGKIRDENGADVDALYRKGVALALRAIKDEEIDFAILQSRSPTCGVKTIYDGSFTGKLVAGQGIFAQALRDAGYRVMDAGDF</sequence>
<dbReference type="PATRIC" id="fig|49338.4.peg.4405"/>
<evidence type="ECO:0000313" key="1">
    <source>
        <dbReference type="EMBL" id="CDX03979.1"/>
    </source>
</evidence>
<dbReference type="RefSeq" id="WP_005809665.1">
    <property type="nucleotide sequence ID" value="NZ_CABKQQ010000019.1"/>
</dbReference>
<dbReference type="InterPro" id="IPR007553">
    <property type="entry name" value="2-thiour_desulf"/>
</dbReference>
<dbReference type="Pfam" id="PF04463">
    <property type="entry name" value="2-thiour_desulf"/>
    <property type="match status" value="1"/>
</dbReference>
<accession>A0A098B565</accession>
<protein>
    <submittedName>
        <fullName evidence="1">PXO2-47 protein</fullName>
    </submittedName>
</protein>
<name>A0A098B565_DESHA</name>
<dbReference type="PANTHER" id="PTHR30087">
    <property type="entry name" value="INNER MEMBRANE PROTEIN"/>
    <property type="match status" value="1"/>
</dbReference>
<dbReference type="EMBL" id="LK996017">
    <property type="protein sequence ID" value="CDX03979.1"/>
    <property type="molecule type" value="Genomic_DNA"/>
</dbReference>